<comment type="caution">
    <text evidence="1">The sequence shown here is derived from an EMBL/GenBank/DDBJ whole genome shotgun (WGS) entry which is preliminary data.</text>
</comment>
<sequence length="95" mass="11253">RPSSLSPQLYYEKNLPTVEINEIEPTRFRSCLKINLEKNEPANHQRSRPPSTTLKYYHQQKSFANENLNFTNDDDYFERNTLSPSLHSDYQAVYL</sequence>
<dbReference type="EMBL" id="CAJOBP010051234">
    <property type="protein sequence ID" value="CAF4813949.1"/>
    <property type="molecule type" value="Genomic_DNA"/>
</dbReference>
<name>A0A821PX87_9BILA</name>
<evidence type="ECO:0000313" key="1">
    <source>
        <dbReference type="EMBL" id="CAF4813949.1"/>
    </source>
</evidence>
<accession>A0A821PX87</accession>
<reference evidence="1" key="1">
    <citation type="submission" date="2021-02" db="EMBL/GenBank/DDBJ databases">
        <authorList>
            <person name="Nowell W R."/>
        </authorList>
    </citation>
    <scope>NUCLEOTIDE SEQUENCE</scope>
</reference>
<organism evidence="1 2">
    <name type="scientific">Rotaria socialis</name>
    <dbReference type="NCBI Taxonomy" id="392032"/>
    <lineage>
        <taxon>Eukaryota</taxon>
        <taxon>Metazoa</taxon>
        <taxon>Spiralia</taxon>
        <taxon>Gnathifera</taxon>
        <taxon>Rotifera</taxon>
        <taxon>Eurotatoria</taxon>
        <taxon>Bdelloidea</taxon>
        <taxon>Philodinida</taxon>
        <taxon>Philodinidae</taxon>
        <taxon>Rotaria</taxon>
    </lineage>
</organism>
<gene>
    <name evidence="1" type="ORF">UJA718_LOCUS41852</name>
</gene>
<dbReference type="Proteomes" id="UP000663873">
    <property type="component" value="Unassembled WGS sequence"/>
</dbReference>
<dbReference type="AlphaFoldDB" id="A0A821PX87"/>
<feature type="non-terminal residue" evidence="1">
    <location>
        <position position="1"/>
    </location>
</feature>
<proteinExistence type="predicted"/>
<evidence type="ECO:0000313" key="2">
    <source>
        <dbReference type="Proteomes" id="UP000663873"/>
    </source>
</evidence>
<keyword evidence="2" id="KW-1185">Reference proteome</keyword>
<protein>
    <submittedName>
        <fullName evidence="1">Uncharacterized protein</fullName>
    </submittedName>
</protein>